<dbReference type="HOGENOM" id="CLU_683371_0_0_1"/>
<accession>A0A0D0TFI2</accession>
<keyword evidence="1" id="KW-0812">Transmembrane</keyword>
<protein>
    <submittedName>
        <fullName evidence="2">Uncharacterized protein</fullName>
    </submittedName>
</protein>
<dbReference type="AlphaFoldDB" id="A0A0D0TFI2"/>
<sequence>MTALLQQYTAFVAFVQEVFPETDPRILSRLEARLHPEKSEFSKKVVKKLGTIWDWIDIDDYVEVYPTMKTIPQRCPRCRLPFLLVRHYGIRRIGLELQAALAVKGVEDILEQALASKQQRDNADALKNSGQVSWDKVWRQMNDGEVLPARIGDSASAFEGRSGVLTVPLLLSCDWTDLYSRRGGAHYSMGPITLPLADVPPQPRSSLNFNLSVGITPGPTAPRARNLHMLLAPVCAELSAGERHGLWSPTDLPAVDTVGCEHFKALPGSCLKCHYNRKKMVPSTQGLPHDSRAHNIASIKASDAVEQDREKWFEEQLHGLTEHERDSHEYERYDPKQERRKAREITWGNLSSLIMIPPSFDKFNHTVFDPMHSMLEGILALYFWVILVLGGKWVTPIRRLKIC</sequence>
<dbReference type="EMBL" id="KN847991">
    <property type="protein sequence ID" value="KIR45152.1"/>
    <property type="molecule type" value="Genomic_DNA"/>
</dbReference>
<reference evidence="2" key="1">
    <citation type="submission" date="2015-01" db="EMBL/GenBank/DDBJ databases">
        <title>The Genome Sequence of Cryptococcus gattii CA1280.</title>
        <authorList>
            <consortium name="The Broad Institute Genomics Platform"/>
            <person name="Cuomo C."/>
            <person name="Litvintseva A."/>
            <person name="Chen Y."/>
            <person name="Heitman J."/>
            <person name="Sun S."/>
            <person name="Springer D."/>
            <person name="Dromer F."/>
            <person name="Young S."/>
            <person name="Zeng Q."/>
            <person name="Gargeya S."/>
            <person name="Abouelleil A."/>
            <person name="Alvarado L."/>
            <person name="Chapman S.B."/>
            <person name="Gainer-Dewar J."/>
            <person name="Goldberg J."/>
            <person name="Griggs A."/>
            <person name="Gujja S."/>
            <person name="Hansen M."/>
            <person name="Howarth C."/>
            <person name="Imamovic A."/>
            <person name="Larimer J."/>
            <person name="Murphy C."/>
            <person name="Naylor J."/>
            <person name="Pearson M."/>
            <person name="Priest M."/>
            <person name="Roberts A."/>
            <person name="Saif S."/>
            <person name="Shea T."/>
            <person name="Sykes S."/>
            <person name="Wortman J."/>
            <person name="Nusbaum C."/>
            <person name="Birren B."/>
        </authorList>
    </citation>
    <scope>NUCLEOTIDE SEQUENCE [LARGE SCALE GENOMIC DNA]</scope>
    <source>
        <strain evidence="2">CA1280</strain>
    </source>
</reference>
<proteinExistence type="predicted"/>
<organism evidence="2">
    <name type="scientific">Cryptococcus bacillisporus CA1280</name>
    <dbReference type="NCBI Taxonomy" id="1296109"/>
    <lineage>
        <taxon>Eukaryota</taxon>
        <taxon>Fungi</taxon>
        <taxon>Dikarya</taxon>
        <taxon>Basidiomycota</taxon>
        <taxon>Agaricomycotina</taxon>
        <taxon>Tremellomycetes</taxon>
        <taxon>Tremellales</taxon>
        <taxon>Cryptococcaceae</taxon>
        <taxon>Cryptococcus</taxon>
        <taxon>Cryptococcus gattii species complex</taxon>
    </lineage>
</organism>
<evidence type="ECO:0000256" key="1">
    <source>
        <dbReference type="SAM" id="Phobius"/>
    </source>
</evidence>
<keyword evidence="1" id="KW-1133">Transmembrane helix</keyword>
<feature type="transmembrane region" description="Helical" evidence="1">
    <location>
        <begin position="374"/>
        <end position="394"/>
    </location>
</feature>
<name>A0A0D0TFI2_CRYGA</name>
<gene>
    <name evidence="2" type="ORF">I312_05719</name>
</gene>
<evidence type="ECO:0000313" key="2">
    <source>
        <dbReference type="EMBL" id="KIR45152.1"/>
    </source>
</evidence>
<keyword evidence="1" id="KW-0472">Membrane</keyword>